<reference evidence="1" key="1">
    <citation type="submission" date="2021-06" db="EMBL/GenBank/DDBJ databases">
        <authorList>
            <person name="Kallberg Y."/>
            <person name="Tangrot J."/>
            <person name="Rosling A."/>
        </authorList>
    </citation>
    <scope>NUCLEOTIDE SEQUENCE</scope>
    <source>
        <strain evidence="1">MA461A</strain>
    </source>
</reference>
<evidence type="ECO:0000313" key="2">
    <source>
        <dbReference type="Proteomes" id="UP000789920"/>
    </source>
</evidence>
<evidence type="ECO:0000313" key="1">
    <source>
        <dbReference type="EMBL" id="CAG8493126.1"/>
    </source>
</evidence>
<name>A0ACA9KTZ1_9GLOM</name>
<protein>
    <submittedName>
        <fullName evidence="1">521_t:CDS:1</fullName>
    </submittedName>
</protein>
<dbReference type="EMBL" id="CAJVQC010001372">
    <property type="protein sequence ID" value="CAG8493126.1"/>
    <property type="molecule type" value="Genomic_DNA"/>
</dbReference>
<proteinExistence type="predicted"/>
<keyword evidence="2" id="KW-1185">Reference proteome</keyword>
<sequence length="231" mass="26297">MSDQDEVSRYNLDTVFVPEREAGNNTDKSNPTPISSSEDDENKQLLTTTINTPTTTINIPTTTINIPTTTINTPTTTINTSTTTINTSPPRPTNFSKFIITEISTTSKPITSTIKPFSVKPIPIITTLSTPKINFISCPICKNEFKENEIKLHLKEYIKNLLSKDTVRDKLEVKRQSLVFDKIKELVSKLTDIQVKELIDKIQKLIEKYREKFIDYIPNEIKEKSYITLIK</sequence>
<organism evidence="1 2">
    <name type="scientific">Racocetra persica</name>
    <dbReference type="NCBI Taxonomy" id="160502"/>
    <lineage>
        <taxon>Eukaryota</taxon>
        <taxon>Fungi</taxon>
        <taxon>Fungi incertae sedis</taxon>
        <taxon>Mucoromycota</taxon>
        <taxon>Glomeromycotina</taxon>
        <taxon>Glomeromycetes</taxon>
        <taxon>Diversisporales</taxon>
        <taxon>Gigasporaceae</taxon>
        <taxon>Racocetra</taxon>
    </lineage>
</organism>
<gene>
    <name evidence="1" type="ORF">RPERSI_LOCUS1481</name>
</gene>
<comment type="caution">
    <text evidence="1">The sequence shown here is derived from an EMBL/GenBank/DDBJ whole genome shotgun (WGS) entry which is preliminary data.</text>
</comment>
<dbReference type="Proteomes" id="UP000789920">
    <property type="component" value="Unassembled WGS sequence"/>
</dbReference>
<accession>A0ACA9KTZ1</accession>